<evidence type="ECO:0000259" key="2">
    <source>
        <dbReference type="Pfam" id="PF07589"/>
    </source>
</evidence>
<proteinExistence type="predicted"/>
<dbReference type="NCBIfam" id="TIGR02595">
    <property type="entry name" value="PEP_CTERM"/>
    <property type="match status" value="1"/>
</dbReference>
<sequence length="281" mass="28006">MKLTKTQLAGILTGALAISGAASAASVTTIDGITTAVGGYLDIGTLYEGQVTGVPGTNYTTAISAVGQELGGIGIVDALKTSGGQTVWSNGQNSMELSMQFGGFKVEAINTIGSAINILFSGGWANFYSQAAGTFNPSLFPADPNAVASATAGNLWLSTVGATSKLCVAADNCAGGLGTAITLQSTILAGDLFNIGSGVGNGFLDIFGSALANSLFDTNTQPSGQDIALGSSFNSQSSTGSFFASGSMDLRGTVTVPEPTSIALLGMGILAFGLNGRKLKA</sequence>
<dbReference type="Pfam" id="PF07589">
    <property type="entry name" value="PEP-CTERM"/>
    <property type="match status" value="1"/>
</dbReference>
<keyword evidence="1" id="KW-0732">Signal</keyword>
<dbReference type="RefSeq" id="WP_192375997.1">
    <property type="nucleotide sequence ID" value="NZ_CAJHIV010000001.1"/>
</dbReference>
<evidence type="ECO:0000313" key="3">
    <source>
        <dbReference type="EMBL" id="MBD9357737.1"/>
    </source>
</evidence>
<dbReference type="Proteomes" id="UP000652176">
    <property type="component" value="Unassembled WGS sequence"/>
</dbReference>
<feature type="domain" description="Ice-binding protein C-terminal" evidence="2">
    <location>
        <begin position="255"/>
        <end position="278"/>
    </location>
</feature>
<reference evidence="3 4" key="1">
    <citation type="submission" date="2020-09" db="EMBL/GenBank/DDBJ databases">
        <title>Methylomonas albis sp. nov. and Methylomonas fluvii sp. nov.: Two cold-adapted methanotrophs from the River Elbe and an amended description of Methylovulum psychrotolerans strain Eb1.</title>
        <authorList>
            <person name="Bussmann I.K."/>
            <person name="Klings K.-W."/>
            <person name="Warnstedt J."/>
            <person name="Hoppert M."/>
            <person name="Saborowski A."/>
            <person name="Horn F."/>
            <person name="Liebner S."/>
        </authorList>
    </citation>
    <scope>NUCLEOTIDE SEQUENCE [LARGE SCALE GENOMIC DNA]</scope>
    <source>
        <strain evidence="3 4">EbA</strain>
    </source>
</reference>
<evidence type="ECO:0000313" key="4">
    <source>
        <dbReference type="Proteomes" id="UP000652176"/>
    </source>
</evidence>
<accession>A0ABR9D3N5</accession>
<dbReference type="InterPro" id="IPR013424">
    <property type="entry name" value="Ice-binding_C"/>
</dbReference>
<comment type="caution">
    <text evidence="3">The sequence shown here is derived from an EMBL/GenBank/DDBJ whole genome shotgun (WGS) entry which is preliminary data.</text>
</comment>
<protein>
    <submittedName>
        <fullName evidence="3">PEP-CTERM sorting domain-containing protein</fullName>
    </submittedName>
</protein>
<feature type="signal peptide" evidence="1">
    <location>
        <begin position="1"/>
        <end position="24"/>
    </location>
</feature>
<feature type="chain" id="PRO_5046974290" evidence="1">
    <location>
        <begin position="25"/>
        <end position="281"/>
    </location>
</feature>
<dbReference type="EMBL" id="JACXSS010000001">
    <property type="protein sequence ID" value="MBD9357737.1"/>
    <property type="molecule type" value="Genomic_DNA"/>
</dbReference>
<name>A0ABR9D3N5_9GAMM</name>
<evidence type="ECO:0000256" key="1">
    <source>
        <dbReference type="SAM" id="SignalP"/>
    </source>
</evidence>
<organism evidence="3 4">
    <name type="scientific">Methylomonas albis</name>
    <dbReference type="NCBI Taxonomy" id="1854563"/>
    <lineage>
        <taxon>Bacteria</taxon>
        <taxon>Pseudomonadati</taxon>
        <taxon>Pseudomonadota</taxon>
        <taxon>Gammaproteobacteria</taxon>
        <taxon>Methylococcales</taxon>
        <taxon>Methylococcaceae</taxon>
        <taxon>Methylomonas</taxon>
    </lineage>
</organism>
<gene>
    <name evidence="3" type="ORF">IE877_18000</name>
</gene>
<keyword evidence="4" id="KW-1185">Reference proteome</keyword>